<dbReference type="SUPFAM" id="SSF56796">
    <property type="entry name" value="Dehydroquinate synthase-like"/>
    <property type="match status" value="1"/>
</dbReference>
<dbReference type="GO" id="GO:1990362">
    <property type="term" value="F:butanol dehydrogenase (NAD+) activity"/>
    <property type="evidence" value="ECO:0007669"/>
    <property type="project" value="InterPro"/>
</dbReference>
<dbReference type="Gene3D" id="1.20.1090.10">
    <property type="entry name" value="Dehydroquinate synthase-like - alpha domain"/>
    <property type="match status" value="1"/>
</dbReference>
<evidence type="ECO:0000313" key="4">
    <source>
        <dbReference type="EMBL" id="HJC15630.1"/>
    </source>
</evidence>
<comment type="caution">
    <text evidence="4">The sequence shown here is derived from an EMBL/GenBank/DDBJ whole genome shotgun (WGS) entry which is preliminary data.</text>
</comment>
<proteinExistence type="predicted"/>
<dbReference type="GO" id="GO:0008106">
    <property type="term" value="F:alcohol dehydrogenase (NADP+) activity"/>
    <property type="evidence" value="ECO:0007669"/>
    <property type="project" value="TreeGrafter"/>
</dbReference>
<dbReference type="Pfam" id="PF00465">
    <property type="entry name" value="Fe-ADH"/>
    <property type="match status" value="1"/>
</dbReference>
<dbReference type="PANTHER" id="PTHR43633:SF1">
    <property type="entry name" value="ALCOHOL DEHYDROGENASE YQHD"/>
    <property type="match status" value="1"/>
</dbReference>
<sequence length="394" mass="42583">MQNFVQYAPTEVVFGRGTEHQTGEEVKKWGGSRVLLVYGGGSAVRSGLIGRVEQSLKEAGIAWEEFGGVHPNPRLAFAEEGVQRALAFGADFILAVGGGSAIDTAKAVAHGTANPGEKLWDIWTGKAPLTKSLPVGAVLTIPAAGSEMSDSAVLTNEAIGKKAGINTPFNRCRFAVMNPELAATLPAYQIACGVTDIMMHTMERYFIPGIPCEMTDCIAEGLLRTVIHNGPKVLENPSDYDAMAEIMWCGSLSHNNLTECGRGKDFSVHKLGHALSAKYDVAHGASLAAVWGSWARYLYRDQALERFVRFAENVWGISGEGKTGEETALEGIERTEEFFRKIGMPTSLSQLGLQPDEKEREALSLDATMGDTVKLTRIRPLGAKEVSEIYQMAM</sequence>
<evidence type="ECO:0000259" key="3">
    <source>
        <dbReference type="Pfam" id="PF25137"/>
    </source>
</evidence>
<organism evidence="4 5">
    <name type="scientific">Candidatus Fusicatenibacter intestinigallinarum</name>
    <dbReference type="NCBI Taxonomy" id="2838598"/>
    <lineage>
        <taxon>Bacteria</taxon>
        <taxon>Bacillati</taxon>
        <taxon>Bacillota</taxon>
        <taxon>Clostridia</taxon>
        <taxon>Lachnospirales</taxon>
        <taxon>Lachnospiraceae</taxon>
        <taxon>Fusicatenibacter</taxon>
    </lineage>
</organism>
<reference evidence="4" key="2">
    <citation type="submission" date="2021-04" db="EMBL/GenBank/DDBJ databases">
        <authorList>
            <person name="Gilroy R."/>
        </authorList>
    </citation>
    <scope>NUCLEOTIDE SEQUENCE</scope>
    <source>
        <strain evidence="4">CHK185-5351</strain>
    </source>
</reference>
<dbReference type="GO" id="GO:0046872">
    <property type="term" value="F:metal ion binding"/>
    <property type="evidence" value="ECO:0007669"/>
    <property type="project" value="InterPro"/>
</dbReference>
<evidence type="ECO:0000313" key="5">
    <source>
        <dbReference type="Proteomes" id="UP000823849"/>
    </source>
</evidence>
<accession>A0A9D2NAC8</accession>
<dbReference type="Gene3D" id="3.40.50.1970">
    <property type="match status" value="1"/>
</dbReference>
<dbReference type="InterPro" id="IPR001670">
    <property type="entry name" value="ADH_Fe/GldA"/>
</dbReference>
<dbReference type="GO" id="GO:0005829">
    <property type="term" value="C:cytosol"/>
    <property type="evidence" value="ECO:0007669"/>
    <property type="project" value="TreeGrafter"/>
</dbReference>
<dbReference type="InterPro" id="IPR044731">
    <property type="entry name" value="BDH-like"/>
</dbReference>
<protein>
    <submittedName>
        <fullName evidence="4">Iron-containing alcohol dehydrogenase</fullName>
    </submittedName>
</protein>
<dbReference type="FunFam" id="3.40.50.1970:FF:000003">
    <property type="entry name" value="Alcohol dehydrogenase, iron-containing"/>
    <property type="match status" value="1"/>
</dbReference>
<feature type="domain" description="Alcohol dehydrogenase iron-type/glycerol dehydrogenase GldA" evidence="2">
    <location>
        <begin position="9"/>
        <end position="179"/>
    </location>
</feature>
<dbReference type="InterPro" id="IPR056798">
    <property type="entry name" value="ADH_Fe_C"/>
</dbReference>
<dbReference type="CDD" id="cd08187">
    <property type="entry name" value="BDH"/>
    <property type="match status" value="1"/>
</dbReference>
<gene>
    <name evidence="4" type="ORF">H9705_07375</name>
</gene>
<dbReference type="PANTHER" id="PTHR43633">
    <property type="entry name" value="ALCOHOL DEHYDROGENASE YQHD"/>
    <property type="match status" value="1"/>
</dbReference>
<dbReference type="GO" id="GO:1990002">
    <property type="term" value="F:methylglyoxal reductase (NADPH) (acetol producing) activity"/>
    <property type="evidence" value="ECO:0007669"/>
    <property type="project" value="TreeGrafter"/>
</dbReference>
<dbReference type="AlphaFoldDB" id="A0A9D2NAC8"/>
<keyword evidence="1" id="KW-0560">Oxidoreductase</keyword>
<evidence type="ECO:0000256" key="1">
    <source>
        <dbReference type="ARBA" id="ARBA00023002"/>
    </source>
</evidence>
<dbReference type="EMBL" id="DWWU01000031">
    <property type="protein sequence ID" value="HJC15630.1"/>
    <property type="molecule type" value="Genomic_DNA"/>
</dbReference>
<reference evidence="4" key="1">
    <citation type="journal article" date="2021" name="PeerJ">
        <title>Extensive microbial diversity within the chicken gut microbiome revealed by metagenomics and culture.</title>
        <authorList>
            <person name="Gilroy R."/>
            <person name="Ravi A."/>
            <person name="Getino M."/>
            <person name="Pursley I."/>
            <person name="Horton D.L."/>
            <person name="Alikhan N.F."/>
            <person name="Baker D."/>
            <person name="Gharbi K."/>
            <person name="Hall N."/>
            <person name="Watson M."/>
            <person name="Adriaenssens E.M."/>
            <person name="Foster-Nyarko E."/>
            <person name="Jarju S."/>
            <person name="Secka A."/>
            <person name="Antonio M."/>
            <person name="Oren A."/>
            <person name="Chaudhuri R.R."/>
            <person name="La Ragione R."/>
            <person name="Hildebrand F."/>
            <person name="Pallen M.J."/>
        </authorList>
    </citation>
    <scope>NUCLEOTIDE SEQUENCE</scope>
    <source>
        <strain evidence="4">CHK185-5351</strain>
    </source>
</reference>
<name>A0A9D2NAC8_9FIRM</name>
<evidence type="ECO:0000259" key="2">
    <source>
        <dbReference type="Pfam" id="PF00465"/>
    </source>
</evidence>
<dbReference type="Pfam" id="PF25137">
    <property type="entry name" value="ADH_Fe_C"/>
    <property type="match status" value="1"/>
</dbReference>
<feature type="domain" description="Fe-containing alcohol dehydrogenase-like C-terminal" evidence="3">
    <location>
        <begin position="193"/>
        <end position="394"/>
    </location>
</feature>
<dbReference type="Proteomes" id="UP000823849">
    <property type="component" value="Unassembled WGS sequence"/>
</dbReference>